<evidence type="ECO:0000256" key="1">
    <source>
        <dbReference type="ARBA" id="ARBA00010820"/>
    </source>
</evidence>
<feature type="compositionally biased region" description="Basic residues" evidence="4">
    <location>
        <begin position="119"/>
        <end position="128"/>
    </location>
</feature>
<dbReference type="Pfam" id="PF22757">
    <property type="entry name" value="GeBP-like_C"/>
    <property type="match status" value="1"/>
</dbReference>
<keyword evidence="2" id="KW-0805">Transcription regulation</keyword>
<dbReference type="InterPro" id="IPR053933">
    <property type="entry name" value="GeBP-like_C"/>
</dbReference>
<organism evidence="7 8">
    <name type="scientific">Arabis alpina</name>
    <name type="common">Alpine rock-cress</name>
    <dbReference type="NCBI Taxonomy" id="50452"/>
    <lineage>
        <taxon>Eukaryota</taxon>
        <taxon>Viridiplantae</taxon>
        <taxon>Streptophyta</taxon>
        <taxon>Embryophyta</taxon>
        <taxon>Tracheophyta</taxon>
        <taxon>Spermatophyta</taxon>
        <taxon>Magnoliopsida</taxon>
        <taxon>eudicotyledons</taxon>
        <taxon>Gunneridae</taxon>
        <taxon>Pentapetalae</taxon>
        <taxon>rosids</taxon>
        <taxon>malvids</taxon>
        <taxon>Brassicales</taxon>
        <taxon>Brassicaceae</taxon>
        <taxon>Arabideae</taxon>
        <taxon>Arabis</taxon>
    </lineage>
</organism>
<dbReference type="GO" id="GO:0006355">
    <property type="term" value="P:regulation of DNA-templated transcription"/>
    <property type="evidence" value="ECO:0007669"/>
    <property type="project" value="InterPro"/>
</dbReference>
<dbReference type="AlphaFoldDB" id="A0A087G2T4"/>
<evidence type="ECO:0000256" key="2">
    <source>
        <dbReference type="ARBA" id="ARBA00023015"/>
    </source>
</evidence>
<evidence type="ECO:0000313" key="7">
    <source>
        <dbReference type="EMBL" id="KFK24186.1"/>
    </source>
</evidence>
<evidence type="ECO:0000256" key="4">
    <source>
        <dbReference type="SAM" id="MobiDB-lite"/>
    </source>
</evidence>
<keyword evidence="8" id="KW-1185">Reference proteome</keyword>
<protein>
    <submittedName>
        <fullName evidence="7">Uncharacterized protein</fullName>
    </submittedName>
</protein>
<feature type="compositionally biased region" description="Basic and acidic residues" evidence="4">
    <location>
        <begin position="152"/>
        <end position="166"/>
    </location>
</feature>
<dbReference type="InterPro" id="IPR053932">
    <property type="entry name" value="GeBP-like_DBD"/>
</dbReference>
<evidence type="ECO:0000256" key="3">
    <source>
        <dbReference type="ARBA" id="ARBA00023163"/>
    </source>
</evidence>
<accession>A0A087G2T4</accession>
<dbReference type="Gramene" id="KFK24186">
    <property type="protein sequence ID" value="KFK24186"/>
    <property type="gene ID" value="AALP_AAs68745U000600"/>
</dbReference>
<feature type="compositionally biased region" description="Polar residues" evidence="4">
    <location>
        <begin position="96"/>
        <end position="116"/>
    </location>
</feature>
<feature type="domain" description="Glabrous enhancer-binding protein-like DBD" evidence="5">
    <location>
        <begin position="196"/>
        <end position="283"/>
    </location>
</feature>
<evidence type="ECO:0000313" key="8">
    <source>
        <dbReference type="Proteomes" id="UP000029120"/>
    </source>
</evidence>
<feature type="domain" description="Glabrous enhancer-binding protein-like C-terminal" evidence="6">
    <location>
        <begin position="312"/>
        <end position="375"/>
    </location>
</feature>
<gene>
    <name evidence="7" type="ORF">AALP_AAs68745U000600</name>
</gene>
<evidence type="ECO:0000259" key="6">
    <source>
        <dbReference type="Pfam" id="PF22757"/>
    </source>
</evidence>
<feature type="compositionally biased region" description="Basic residues" evidence="4">
    <location>
        <begin position="1"/>
        <end position="16"/>
    </location>
</feature>
<comment type="similarity">
    <text evidence="1">Belongs to the GeBP family.</text>
</comment>
<dbReference type="PANTHER" id="PTHR31662">
    <property type="entry name" value="BNAANNG10740D PROTEIN-RELATED"/>
    <property type="match status" value="1"/>
</dbReference>
<sequence>MAKKNKQVKNSEKKKKPVDNPAPVEDLSQVNISVVGTSKSKKRKPVDNPALVGDFFQVKNSVVETSKSKKRKPVKDPTPVEEDPAMQHASHEDDLSQVNNSATPVYTTPNNHVVETSKSKKRKSKKRKHAEDLAPVEYQAMMSSDDEMEIEIENKPKSDSESDVKTGTKTATVKSHDGGSSEKEEEKTVSKPHLYQKVWKDEEELLVLHGMIKFKNDKGKIPTKKDMEGFYCSIEESISNEVRSLRQLSEKISRMKYKYLCIGKSFTSAHDLKCLELAKVIWGPDALVKKSRKSEMSKKKRKKMEEDDKEEVFEKSLLIRALSNLKIETEESLIRRWRMVDVEKRKEIEETLKNLGDEKFNFAMREMRILYKALAEMDNAST</sequence>
<evidence type="ECO:0000259" key="5">
    <source>
        <dbReference type="Pfam" id="PF04504"/>
    </source>
</evidence>
<dbReference type="GO" id="GO:0005634">
    <property type="term" value="C:nucleus"/>
    <property type="evidence" value="ECO:0007669"/>
    <property type="project" value="TreeGrafter"/>
</dbReference>
<feature type="compositionally biased region" description="Basic and acidic residues" evidence="4">
    <location>
        <begin position="174"/>
        <end position="189"/>
    </location>
</feature>
<keyword evidence="3" id="KW-0804">Transcription</keyword>
<dbReference type="InterPro" id="IPR007592">
    <property type="entry name" value="GEBP"/>
</dbReference>
<dbReference type="EMBL" id="KL971316">
    <property type="protein sequence ID" value="KFK24186.1"/>
    <property type="molecule type" value="Genomic_DNA"/>
</dbReference>
<dbReference type="PANTHER" id="PTHR31662:SF68">
    <property type="entry name" value="DNA-BINDING STOREKEEPER PROTEIN TRANSCRIPTIONAL REGULATOR-LIKE PROTEIN-RELATED"/>
    <property type="match status" value="1"/>
</dbReference>
<reference evidence="8" key="1">
    <citation type="journal article" date="2015" name="Nat. Plants">
        <title>Genome expansion of Arabis alpina linked with retrotransposition and reduced symmetric DNA methylation.</title>
        <authorList>
            <person name="Willing E.M."/>
            <person name="Rawat V."/>
            <person name="Mandakova T."/>
            <person name="Maumus F."/>
            <person name="James G.V."/>
            <person name="Nordstroem K.J."/>
            <person name="Becker C."/>
            <person name="Warthmann N."/>
            <person name="Chica C."/>
            <person name="Szarzynska B."/>
            <person name="Zytnicki M."/>
            <person name="Albani M.C."/>
            <person name="Kiefer C."/>
            <person name="Bergonzi S."/>
            <person name="Castaings L."/>
            <person name="Mateos J.L."/>
            <person name="Berns M.C."/>
            <person name="Bujdoso N."/>
            <person name="Piofczyk T."/>
            <person name="de Lorenzo L."/>
            <person name="Barrero-Sicilia C."/>
            <person name="Mateos I."/>
            <person name="Piednoel M."/>
            <person name="Hagmann J."/>
            <person name="Chen-Min-Tao R."/>
            <person name="Iglesias-Fernandez R."/>
            <person name="Schuster S.C."/>
            <person name="Alonso-Blanco C."/>
            <person name="Roudier F."/>
            <person name="Carbonero P."/>
            <person name="Paz-Ares J."/>
            <person name="Davis S.J."/>
            <person name="Pecinka A."/>
            <person name="Quesneville H."/>
            <person name="Colot V."/>
            <person name="Lysak M.A."/>
            <person name="Weigel D."/>
            <person name="Coupland G."/>
            <person name="Schneeberger K."/>
        </authorList>
    </citation>
    <scope>NUCLEOTIDE SEQUENCE [LARGE SCALE GENOMIC DNA]</scope>
    <source>
        <strain evidence="8">cv. Pajares</strain>
    </source>
</reference>
<feature type="region of interest" description="Disordered" evidence="4">
    <location>
        <begin position="1"/>
        <end position="189"/>
    </location>
</feature>
<name>A0A087G2T4_ARAAL</name>
<dbReference type="Proteomes" id="UP000029120">
    <property type="component" value="Unassembled WGS sequence"/>
</dbReference>
<feature type="compositionally biased region" description="Polar residues" evidence="4">
    <location>
        <begin position="28"/>
        <end position="38"/>
    </location>
</feature>
<proteinExistence type="inferred from homology"/>
<dbReference type="Pfam" id="PF04504">
    <property type="entry name" value="GeBP-like_DBD"/>
    <property type="match status" value="1"/>
</dbReference>